<reference evidence="1" key="1">
    <citation type="submission" date="2020-08" db="EMBL/GenBank/DDBJ databases">
        <title>Multicomponent nature underlies the extraordinary mechanical properties of spider dragline silk.</title>
        <authorList>
            <person name="Kono N."/>
            <person name="Nakamura H."/>
            <person name="Mori M."/>
            <person name="Yoshida Y."/>
            <person name="Ohtoshi R."/>
            <person name="Malay A.D."/>
            <person name="Moran D.A.P."/>
            <person name="Tomita M."/>
            <person name="Numata K."/>
            <person name="Arakawa K."/>
        </authorList>
    </citation>
    <scope>NUCLEOTIDE SEQUENCE</scope>
</reference>
<evidence type="ECO:0000313" key="1">
    <source>
        <dbReference type="EMBL" id="GFY33657.1"/>
    </source>
</evidence>
<evidence type="ECO:0000313" key="2">
    <source>
        <dbReference type="Proteomes" id="UP000887159"/>
    </source>
</evidence>
<sequence>MASFVFSQEIAKRGKPYTDGEYMKNCFINASEELFQDFKNKADILKRIKELPLSAKTIQDRTIKICSNITTQHIEDLKLVSAFSIAVSIDEFCDINDAAQVSLFVRFMSHSGPKEELLGLLPLKGQTQGEDIANAVIECMDKHHIPLDKSVSISTDGAKSMTGVRKGFVAILKEK</sequence>
<keyword evidence="2" id="KW-1185">Reference proteome</keyword>
<dbReference type="AlphaFoldDB" id="A0A8X6WFL0"/>
<name>A0A8X6WFL0_TRICX</name>
<protein>
    <submittedName>
        <fullName evidence="1">SCAN domain-containing protein 3</fullName>
    </submittedName>
</protein>
<dbReference type="PANTHER" id="PTHR45913">
    <property type="entry name" value="EPM2A-INTERACTING PROTEIN 1"/>
    <property type="match status" value="1"/>
</dbReference>
<proteinExistence type="predicted"/>
<comment type="caution">
    <text evidence="1">The sequence shown here is derived from an EMBL/GenBank/DDBJ whole genome shotgun (WGS) entry which is preliminary data.</text>
</comment>
<gene>
    <name evidence="1" type="primary">ZBED9_8</name>
    <name evidence="1" type="ORF">TNCV_4593691</name>
</gene>
<accession>A0A8X6WFL0</accession>
<dbReference type="PANTHER" id="PTHR45913:SF10">
    <property type="entry name" value="DUF4371 DOMAIN-CONTAINING PROTEIN"/>
    <property type="match status" value="1"/>
</dbReference>
<dbReference type="EMBL" id="BMAU01021418">
    <property type="protein sequence ID" value="GFY33657.1"/>
    <property type="molecule type" value="Genomic_DNA"/>
</dbReference>
<organism evidence="1 2">
    <name type="scientific">Trichonephila clavipes</name>
    <name type="common">Golden silk orbweaver</name>
    <name type="synonym">Nephila clavipes</name>
    <dbReference type="NCBI Taxonomy" id="2585209"/>
    <lineage>
        <taxon>Eukaryota</taxon>
        <taxon>Metazoa</taxon>
        <taxon>Ecdysozoa</taxon>
        <taxon>Arthropoda</taxon>
        <taxon>Chelicerata</taxon>
        <taxon>Arachnida</taxon>
        <taxon>Araneae</taxon>
        <taxon>Araneomorphae</taxon>
        <taxon>Entelegynae</taxon>
        <taxon>Araneoidea</taxon>
        <taxon>Nephilidae</taxon>
        <taxon>Trichonephila</taxon>
    </lineage>
</organism>
<dbReference type="Proteomes" id="UP000887159">
    <property type="component" value="Unassembled WGS sequence"/>
</dbReference>